<sequence length="108" mass="12664">MQEVQRFNKVLKSLVLLGDLILLNLLLWGFNCLWGTRFWCIHCGSIFQGMTLITLCYLLCNMHSGVILHRPVVRSEQIMIRVLRNMVPFVFLSVCTLLVFHFHFSHSR</sequence>
<feature type="transmembrane region" description="Helical" evidence="1">
    <location>
        <begin position="82"/>
        <end position="104"/>
    </location>
</feature>
<protein>
    <submittedName>
        <fullName evidence="2">Undecaprenyl-phosphate glucose phosphotransferase</fullName>
    </submittedName>
</protein>
<keyword evidence="1" id="KW-0472">Membrane</keyword>
<evidence type="ECO:0000313" key="3">
    <source>
        <dbReference type="Proteomes" id="UP000434604"/>
    </source>
</evidence>
<evidence type="ECO:0000313" key="2">
    <source>
        <dbReference type="EMBL" id="KAB6139142.1"/>
    </source>
</evidence>
<feature type="transmembrane region" description="Helical" evidence="1">
    <location>
        <begin position="36"/>
        <end position="61"/>
    </location>
</feature>
<comment type="caution">
    <text evidence="2">The sequence shown here is derived from an EMBL/GenBank/DDBJ whole genome shotgun (WGS) entry which is preliminary data.</text>
</comment>
<reference evidence="2 3" key="1">
    <citation type="journal article" date="2019" name="Nat. Med.">
        <title>A library of human gut bacterial isolates paired with longitudinal multiomics data enables mechanistic microbiome research.</title>
        <authorList>
            <person name="Poyet M."/>
            <person name="Groussin M."/>
            <person name="Gibbons S.M."/>
            <person name="Avila-Pacheco J."/>
            <person name="Jiang X."/>
            <person name="Kearney S.M."/>
            <person name="Perrotta A.R."/>
            <person name="Berdy B."/>
            <person name="Zhao S."/>
            <person name="Lieberman T.D."/>
            <person name="Swanson P.K."/>
            <person name="Smith M."/>
            <person name="Roesemann S."/>
            <person name="Alexander J.E."/>
            <person name="Rich S.A."/>
            <person name="Livny J."/>
            <person name="Vlamakis H."/>
            <person name="Clish C."/>
            <person name="Bullock K."/>
            <person name="Deik A."/>
            <person name="Scott J."/>
            <person name="Pierce K.A."/>
            <person name="Xavier R.J."/>
            <person name="Alm E.J."/>
        </authorList>
    </citation>
    <scope>NUCLEOTIDE SEQUENCE [LARGE SCALE GENOMIC DNA]</scope>
    <source>
        <strain evidence="2 3">BIOML-A58</strain>
    </source>
</reference>
<keyword evidence="1" id="KW-0812">Transmembrane</keyword>
<accession>A0A7J5PJ61</accession>
<name>A0A7J5PJ61_9BACE</name>
<organism evidence="2 3">
    <name type="scientific">Bacteroides xylanisolvens</name>
    <dbReference type="NCBI Taxonomy" id="371601"/>
    <lineage>
        <taxon>Bacteria</taxon>
        <taxon>Pseudomonadati</taxon>
        <taxon>Bacteroidota</taxon>
        <taxon>Bacteroidia</taxon>
        <taxon>Bacteroidales</taxon>
        <taxon>Bacteroidaceae</taxon>
        <taxon>Bacteroides</taxon>
    </lineage>
</organism>
<keyword evidence="1" id="KW-1133">Transmembrane helix</keyword>
<proteinExistence type="predicted"/>
<dbReference type="Proteomes" id="UP000434604">
    <property type="component" value="Unassembled WGS sequence"/>
</dbReference>
<feature type="transmembrane region" description="Helical" evidence="1">
    <location>
        <begin position="12"/>
        <end position="30"/>
    </location>
</feature>
<dbReference type="AlphaFoldDB" id="A0A7J5PJ61"/>
<dbReference type="GO" id="GO:0016740">
    <property type="term" value="F:transferase activity"/>
    <property type="evidence" value="ECO:0007669"/>
    <property type="project" value="UniProtKB-KW"/>
</dbReference>
<evidence type="ECO:0000256" key="1">
    <source>
        <dbReference type="SAM" id="Phobius"/>
    </source>
</evidence>
<dbReference type="EMBL" id="WDED01000068">
    <property type="protein sequence ID" value="KAB6139142.1"/>
    <property type="molecule type" value="Genomic_DNA"/>
</dbReference>
<keyword evidence="2" id="KW-0808">Transferase</keyword>
<feature type="non-terminal residue" evidence="2">
    <location>
        <position position="108"/>
    </location>
</feature>
<gene>
    <name evidence="2" type="ORF">GA398_24980</name>
</gene>